<gene>
    <name evidence="2" type="ORF">P0Y53_23440</name>
</gene>
<organism evidence="2 3">
    <name type="scientific">Candidatus Pseudobacter hemicellulosilyticus</name>
    <dbReference type="NCBI Taxonomy" id="3121375"/>
    <lineage>
        <taxon>Bacteria</taxon>
        <taxon>Pseudomonadati</taxon>
        <taxon>Bacteroidota</taxon>
        <taxon>Chitinophagia</taxon>
        <taxon>Chitinophagales</taxon>
        <taxon>Chitinophagaceae</taxon>
        <taxon>Pseudobacter</taxon>
    </lineage>
</organism>
<dbReference type="Proteomes" id="UP001220610">
    <property type="component" value="Chromosome"/>
</dbReference>
<sequence length="124" mass="12918">MYTLSFKGMSIVGLSLAISSALASILLPDRTKREKQINSANNGVLVAESCEAIGGDPYFSCCPVPQGPFDCHYTANSGTTVPPAVTSAAAWPGRVGLWQTIGNTSITNINDNPVDTTSQPGARS</sequence>
<evidence type="ECO:0000313" key="2">
    <source>
        <dbReference type="EMBL" id="WEK35457.1"/>
    </source>
</evidence>
<name>A0AAJ5WRP1_9BACT</name>
<evidence type="ECO:0000256" key="1">
    <source>
        <dbReference type="SAM" id="SignalP"/>
    </source>
</evidence>
<dbReference type="EMBL" id="CP119311">
    <property type="protein sequence ID" value="WEK35457.1"/>
    <property type="molecule type" value="Genomic_DNA"/>
</dbReference>
<reference evidence="2" key="1">
    <citation type="submission" date="2023-03" db="EMBL/GenBank/DDBJ databases">
        <title>Andean soil-derived lignocellulolytic bacterial consortium as a source of novel taxa and putative plastic-active enzymes.</title>
        <authorList>
            <person name="Diaz-Garcia L."/>
            <person name="Chuvochina M."/>
            <person name="Feuerriegel G."/>
            <person name="Bunk B."/>
            <person name="Sproer C."/>
            <person name="Streit W.R."/>
            <person name="Rodriguez L.M."/>
            <person name="Overmann J."/>
            <person name="Jimenez D.J."/>
        </authorList>
    </citation>
    <scope>NUCLEOTIDE SEQUENCE</scope>
    <source>
        <strain evidence="2">MAG 7</strain>
    </source>
</reference>
<keyword evidence="1" id="KW-0732">Signal</keyword>
<proteinExistence type="predicted"/>
<feature type="chain" id="PRO_5042463109" evidence="1">
    <location>
        <begin position="24"/>
        <end position="124"/>
    </location>
</feature>
<evidence type="ECO:0000313" key="3">
    <source>
        <dbReference type="Proteomes" id="UP001220610"/>
    </source>
</evidence>
<dbReference type="AlphaFoldDB" id="A0AAJ5WRP1"/>
<feature type="signal peptide" evidence="1">
    <location>
        <begin position="1"/>
        <end position="23"/>
    </location>
</feature>
<accession>A0AAJ5WRP1</accession>
<protein>
    <submittedName>
        <fullName evidence="2">Uncharacterized protein</fullName>
    </submittedName>
</protein>